<name>A0A6A5BR59_NAEFO</name>
<proteinExistence type="predicted"/>
<dbReference type="RefSeq" id="XP_044561013.1">
    <property type="nucleotide sequence ID" value="XM_044708114.1"/>
</dbReference>
<gene>
    <name evidence="2" type="ORF">FDP41_004674</name>
</gene>
<keyword evidence="3" id="KW-1185">Reference proteome</keyword>
<dbReference type="EMBL" id="VFQX01000040">
    <property type="protein sequence ID" value="KAF0976300.1"/>
    <property type="molecule type" value="Genomic_DNA"/>
</dbReference>
<feature type="region of interest" description="Disordered" evidence="1">
    <location>
        <begin position="31"/>
        <end position="53"/>
    </location>
</feature>
<dbReference type="AlphaFoldDB" id="A0A6A5BR59"/>
<accession>A0A6A5BR59</accession>
<sequence>MGASISMVTASHVPALNEQDDHYHHDHDQYSILDRSFPPSSFDSQSQKEPLESNFFTLTTSTRRLNNGRRHTLPHPPQSTRMFQMSSTLLSSAHERFSHNDDSRLEPYIQTHHLDTFDSNTERSEDEYENQDQNQKVSFSSIKKMLSKEVVERCGLGSIPSTDPKIHTHATLTSTRRNSSSQYCARPLTSKKTIDSSSSFKKCASYEYKILVTQSDGEDEENTPLTRRRISIEEERKELKKKIHLKKTTLHFVNSFRNE</sequence>
<dbReference type="GeneID" id="68111892"/>
<organism evidence="2 3">
    <name type="scientific">Naegleria fowleri</name>
    <name type="common">Brain eating amoeba</name>
    <dbReference type="NCBI Taxonomy" id="5763"/>
    <lineage>
        <taxon>Eukaryota</taxon>
        <taxon>Discoba</taxon>
        <taxon>Heterolobosea</taxon>
        <taxon>Tetramitia</taxon>
        <taxon>Eutetramitia</taxon>
        <taxon>Vahlkampfiidae</taxon>
        <taxon>Naegleria</taxon>
    </lineage>
</organism>
<dbReference type="VEuPathDB" id="AmoebaDB:FDP41_004674"/>
<evidence type="ECO:0000313" key="2">
    <source>
        <dbReference type="EMBL" id="KAF0976300.1"/>
    </source>
</evidence>
<feature type="compositionally biased region" description="Low complexity" evidence="1">
    <location>
        <begin position="34"/>
        <end position="47"/>
    </location>
</feature>
<comment type="caution">
    <text evidence="2">The sequence shown here is derived from an EMBL/GenBank/DDBJ whole genome shotgun (WGS) entry which is preliminary data.</text>
</comment>
<protein>
    <submittedName>
        <fullName evidence="2">Uncharacterized protein</fullName>
    </submittedName>
</protein>
<dbReference type="Proteomes" id="UP000444721">
    <property type="component" value="Unassembled WGS sequence"/>
</dbReference>
<reference evidence="2 3" key="1">
    <citation type="journal article" date="2019" name="Sci. Rep.">
        <title>Nanopore sequencing improves the draft genome of the human pathogenic amoeba Naegleria fowleri.</title>
        <authorList>
            <person name="Liechti N."/>
            <person name="Schurch N."/>
            <person name="Bruggmann R."/>
            <person name="Wittwer M."/>
        </authorList>
    </citation>
    <scope>NUCLEOTIDE SEQUENCE [LARGE SCALE GENOMIC DNA]</scope>
    <source>
        <strain evidence="2 3">ATCC 30894</strain>
    </source>
</reference>
<evidence type="ECO:0000313" key="3">
    <source>
        <dbReference type="Proteomes" id="UP000444721"/>
    </source>
</evidence>
<evidence type="ECO:0000256" key="1">
    <source>
        <dbReference type="SAM" id="MobiDB-lite"/>
    </source>
</evidence>
<dbReference type="VEuPathDB" id="AmoebaDB:NfTy_070050"/>